<dbReference type="EMBL" id="JBBPBM010000001">
    <property type="protein sequence ID" value="KAK8600211.1"/>
    <property type="molecule type" value="Genomic_DNA"/>
</dbReference>
<evidence type="ECO:0000313" key="2">
    <source>
        <dbReference type="Proteomes" id="UP001472677"/>
    </source>
</evidence>
<proteinExistence type="predicted"/>
<sequence length="204" mass="23053">MLSLVAFKLEAMEARRSKNQATSLPWVMAAVKFCFSVMVESFVFQGSGDIEMRVKWGAQVEVRVHVFDEDLLGFGHISRDVFDVHVGHENIRLTLCFKMDMKTPLVDLDGKVHAQTFVATNLLFSLFSRVRYTREVGVQNLEMKLVALSPAAAVRVAEQEQSLSRLAKVFISSLLHCWKTSLLGQLQWKWKVIPVTEGAPATPW</sequence>
<comment type="caution">
    <text evidence="1">The sequence shown here is derived from an EMBL/GenBank/DDBJ whole genome shotgun (WGS) entry which is preliminary data.</text>
</comment>
<gene>
    <name evidence="1" type="ORF">V6N12_050067</name>
</gene>
<organism evidence="1 2">
    <name type="scientific">Hibiscus sabdariffa</name>
    <name type="common">roselle</name>
    <dbReference type="NCBI Taxonomy" id="183260"/>
    <lineage>
        <taxon>Eukaryota</taxon>
        <taxon>Viridiplantae</taxon>
        <taxon>Streptophyta</taxon>
        <taxon>Embryophyta</taxon>
        <taxon>Tracheophyta</taxon>
        <taxon>Spermatophyta</taxon>
        <taxon>Magnoliopsida</taxon>
        <taxon>eudicotyledons</taxon>
        <taxon>Gunneridae</taxon>
        <taxon>Pentapetalae</taxon>
        <taxon>rosids</taxon>
        <taxon>malvids</taxon>
        <taxon>Malvales</taxon>
        <taxon>Malvaceae</taxon>
        <taxon>Malvoideae</taxon>
        <taxon>Hibiscus</taxon>
    </lineage>
</organism>
<keyword evidence="2" id="KW-1185">Reference proteome</keyword>
<name>A0ABR2GCI7_9ROSI</name>
<accession>A0ABR2GCI7</accession>
<protein>
    <submittedName>
        <fullName evidence="1">Uncharacterized protein</fullName>
    </submittedName>
</protein>
<evidence type="ECO:0000313" key="1">
    <source>
        <dbReference type="EMBL" id="KAK8600211.1"/>
    </source>
</evidence>
<dbReference type="Proteomes" id="UP001472677">
    <property type="component" value="Unassembled WGS sequence"/>
</dbReference>
<reference evidence="1 2" key="1">
    <citation type="journal article" date="2024" name="G3 (Bethesda)">
        <title>Genome assembly of Hibiscus sabdariffa L. provides insights into metabolisms of medicinal natural products.</title>
        <authorList>
            <person name="Kim T."/>
        </authorList>
    </citation>
    <scope>NUCLEOTIDE SEQUENCE [LARGE SCALE GENOMIC DNA]</scope>
    <source>
        <strain evidence="1">TK-2024</strain>
        <tissue evidence="1">Old leaves</tissue>
    </source>
</reference>